<dbReference type="PANTHER" id="PTHR33119">
    <property type="entry name" value="IFI3P"/>
    <property type="match status" value="1"/>
</dbReference>
<sequence>MSQSELEFTSPFDTIIRNPLTLIELRMRWFSGKIRAKPNWWKKVYDDEIVTKWRKEMIEHDTAMVERFWGGDEYWKRGDGEKQWPRDKITVVQLNYLLDELRYDASRYDDQTGIFATAIHKVYESRSLMPADVKASLAQGVSALEDIPDEEKDWHPGSKKQVLDLVHPSMYCLRIGRSHVYRRDQGQGTSTVQLTLENYLNCRPEFEKIWWFGFAKPPCISHDYQWLPTDFERSESGDVKPLAYINNLHPIDHRAIPWPPLAVRPSPYRWYHHVAVPAPSYLDFDDYPVDKRAYHDAYDEWESKYRWPLIPEPEPFAPPNAVDEENKIKISLRGRTLQVIVKLANIVLTPENPKYAGGSWHVEGMANENIVATGLYYYACENITESRLDFRTAIGAEGRGRSLVHEQDDVQGYTAAFGLQRDRPLNQYLGYIVAEEDKCVAFPNIYQHHVDAFELADSRKPGYRKILCFFVVNPFVRILSTSDVPPQQEKWAFAELAKAPILGKLPQELYDAVLKYASDGFVSRKEAEEDREKLMKERSRFVVDHNKEVFEFTSSGKYNQVGHGLNEKALMYVSRRARGCYGPPSRRTVFVVNIDALLRLPRWLSQPPELEDQSGLLSPGRSVLKSNISFVTRRARHPPPPFWPISQRRIRVRDEVSNPPLKPPRGRARRMTEPALWYNGQYLLEKEPSTDPADLGSRLTKAAEEARTAKWEMLIANRKPREKIPPRLFGSRGRNPPLLLYGWTFNLDYFLEYAKRHRLTLEVSEEARKRLGCATKTFNFGDATEEHYRDEQLLQEMCHAARFVSVGHLRRSTGFVFEIGRPLSLEWDRILYVWKNYDIEEKYFGYGFSRKGRFEAAKKIVDEAMNECLPDGKKSELLWWWSFDDNDVNVLTSME</sequence>
<evidence type="ECO:0000313" key="3">
    <source>
        <dbReference type="EMBL" id="TBU59754.1"/>
    </source>
</evidence>
<dbReference type="PANTHER" id="PTHR33119:SF1">
    <property type="entry name" value="FE2OG DIOXYGENASE DOMAIN-CONTAINING PROTEIN"/>
    <property type="match status" value="1"/>
</dbReference>
<dbReference type="Proteomes" id="UP000292082">
    <property type="component" value="Unassembled WGS sequence"/>
</dbReference>
<accession>A0A4Q9PZI3</accession>
<dbReference type="EMBL" id="ML145110">
    <property type="protein sequence ID" value="TBU59754.1"/>
    <property type="molecule type" value="Genomic_DNA"/>
</dbReference>
<dbReference type="InterPro" id="IPR025340">
    <property type="entry name" value="DUF4246"/>
</dbReference>
<protein>
    <submittedName>
        <fullName evidence="3">Uncharacterized protein</fullName>
    </submittedName>
</protein>
<dbReference type="Pfam" id="PF21666">
    <property type="entry name" value="DUF4246_N"/>
    <property type="match status" value="1"/>
</dbReference>
<organism evidence="3 4">
    <name type="scientific">Dichomitus squalens</name>
    <dbReference type="NCBI Taxonomy" id="114155"/>
    <lineage>
        <taxon>Eukaryota</taxon>
        <taxon>Fungi</taxon>
        <taxon>Dikarya</taxon>
        <taxon>Basidiomycota</taxon>
        <taxon>Agaricomycotina</taxon>
        <taxon>Agaricomycetes</taxon>
        <taxon>Polyporales</taxon>
        <taxon>Polyporaceae</taxon>
        <taxon>Dichomitus</taxon>
    </lineage>
</organism>
<evidence type="ECO:0000259" key="2">
    <source>
        <dbReference type="Pfam" id="PF21666"/>
    </source>
</evidence>
<evidence type="ECO:0000313" key="4">
    <source>
        <dbReference type="Proteomes" id="UP000292082"/>
    </source>
</evidence>
<feature type="domain" description="DUF4246" evidence="2">
    <location>
        <begin position="8"/>
        <end position="56"/>
    </location>
</feature>
<dbReference type="InterPro" id="IPR049192">
    <property type="entry name" value="DUF4246_C"/>
</dbReference>
<name>A0A4Q9PZI3_9APHY</name>
<gene>
    <name evidence="3" type="ORF">BD310DRAFT_1038234</name>
</gene>
<reference evidence="3 4" key="1">
    <citation type="submission" date="2019-01" db="EMBL/GenBank/DDBJ databases">
        <title>Draft genome sequences of three monokaryotic isolates of the white-rot basidiomycete fungus Dichomitus squalens.</title>
        <authorList>
            <consortium name="DOE Joint Genome Institute"/>
            <person name="Lopez S.C."/>
            <person name="Andreopoulos B."/>
            <person name="Pangilinan J."/>
            <person name="Lipzen A."/>
            <person name="Riley R."/>
            <person name="Ahrendt S."/>
            <person name="Ng V."/>
            <person name="Barry K."/>
            <person name="Daum C."/>
            <person name="Grigoriev I.V."/>
            <person name="Hilden K.S."/>
            <person name="Makela M.R."/>
            <person name="de Vries R.P."/>
        </authorList>
    </citation>
    <scope>NUCLEOTIDE SEQUENCE [LARGE SCALE GENOMIC DNA]</scope>
    <source>
        <strain evidence="3 4">CBS 464.89</strain>
    </source>
</reference>
<proteinExistence type="predicted"/>
<dbReference type="Pfam" id="PF14033">
    <property type="entry name" value="DUF4246"/>
    <property type="match status" value="1"/>
</dbReference>
<evidence type="ECO:0000259" key="1">
    <source>
        <dbReference type="Pfam" id="PF14033"/>
    </source>
</evidence>
<dbReference type="AlphaFoldDB" id="A0A4Q9PZI3"/>
<keyword evidence="4" id="KW-1185">Reference proteome</keyword>
<feature type="domain" description="DUF4246" evidence="1">
    <location>
        <begin position="94"/>
        <end position="492"/>
    </location>
</feature>
<dbReference type="InterPro" id="IPR049207">
    <property type="entry name" value="DUF4246_N"/>
</dbReference>